<protein>
    <submittedName>
        <fullName evidence="1">Uncharacterized protein</fullName>
    </submittedName>
</protein>
<dbReference type="HOGENOM" id="CLU_2914269_0_0_9"/>
<accession>A8RW89</accession>
<organism evidence="1 2">
    <name type="scientific">Enterocloster bolteae (strain ATCC BAA-613 / DSM 15670 / CCUG 46953 / JCM 12243 / WAL 16351)</name>
    <name type="common">Clostridium bolteae</name>
    <dbReference type="NCBI Taxonomy" id="411902"/>
    <lineage>
        <taxon>Bacteria</taxon>
        <taxon>Bacillati</taxon>
        <taxon>Bacillota</taxon>
        <taxon>Clostridia</taxon>
        <taxon>Lachnospirales</taxon>
        <taxon>Lachnospiraceae</taxon>
        <taxon>Enterocloster</taxon>
    </lineage>
</organism>
<gene>
    <name evidence="1" type="ORF">CLOBOL_04505</name>
</gene>
<sequence>MYYNFLSADRIRPSFKSNGFPSKSQCLGKRTVKKEALYIVHYSAFCLFVNSVSHNRAAYSR</sequence>
<comment type="caution">
    <text evidence="1">The sequence shown here is derived from an EMBL/GenBank/DDBJ whole genome shotgun (WGS) entry which is preliminary data.</text>
</comment>
<reference evidence="1 2" key="2">
    <citation type="submission" date="2007-09" db="EMBL/GenBank/DDBJ databases">
        <title>Draft genome sequence of Clostridium bolteae (ATCC BAA-613).</title>
        <authorList>
            <person name="Sudarsanam P."/>
            <person name="Ley R."/>
            <person name="Guruge J."/>
            <person name="Turnbaugh P.J."/>
            <person name="Mahowald M."/>
            <person name="Liep D."/>
            <person name="Gordon J."/>
        </authorList>
    </citation>
    <scope>NUCLEOTIDE SEQUENCE [LARGE SCALE GENOMIC DNA]</scope>
    <source>
        <strain evidence="2">ATCC BAA-613 / DSM 15670 / CCUG 46953 / JCM 12243 / WAL 16351</strain>
    </source>
</reference>
<evidence type="ECO:0000313" key="2">
    <source>
        <dbReference type="Proteomes" id="UP000005396"/>
    </source>
</evidence>
<dbReference type="AlphaFoldDB" id="A8RW89"/>
<evidence type="ECO:0000313" key="1">
    <source>
        <dbReference type="EMBL" id="EDP15168.1"/>
    </source>
</evidence>
<proteinExistence type="predicted"/>
<dbReference type="EMBL" id="ABCC02000036">
    <property type="protein sequence ID" value="EDP15168.1"/>
    <property type="molecule type" value="Genomic_DNA"/>
</dbReference>
<name>A8RW89_ENTBW</name>
<reference evidence="1 2" key="1">
    <citation type="submission" date="2007-08" db="EMBL/GenBank/DDBJ databases">
        <authorList>
            <person name="Fulton L."/>
            <person name="Clifton S."/>
            <person name="Fulton B."/>
            <person name="Xu J."/>
            <person name="Minx P."/>
            <person name="Pepin K.H."/>
            <person name="Johnson M."/>
            <person name="Thiruvilangam P."/>
            <person name="Bhonagiri V."/>
            <person name="Nash W.E."/>
            <person name="Mardis E.R."/>
            <person name="Wilson R.K."/>
        </authorList>
    </citation>
    <scope>NUCLEOTIDE SEQUENCE [LARGE SCALE GENOMIC DNA]</scope>
    <source>
        <strain evidence="2">ATCC BAA-613 / DSM 15670 / CCUG 46953 / JCM 12243 / WAL 16351</strain>
    </source>
</reference>
<dbReference type="PaxDb" id="411902-CLOBOL_04505"/>
<dbReference type="Proteomes" id="UP000005396">
    <property type="component" value="Unassembled WGS sequence"/>
</dbReference>